<gene>
    <name evidence="2" type="ORF">Prudu_002214</name>
</gene>
<sequence>MHAPEVWSTRSRDLRMTWCPETCQDCSSADSVSPRPARIADKADYGPLHPARATRADLVSSRNLSADQTDHSPLISPVCGSGIRAVEVRGIHHRAIHSFRASKSGEKFYDWSKYREDSAEFLTEV</sequence>
<proteinExistence type="predicted"/>
<evidence type="ECO:0000256" key="1">
    <source>
        <dbReference type="SAM" id="MobiDB-lite"/>
    </source>
</evidence>
<evidence type="ECO:0000313" key="2">
    <source>
        <dbReference type="EMBL" id="BBG94028.1"/>
    </source>
</evidence>
<protein>
    <submittedName>
        <fullName evidence="2">Uncharacterized protein</fullName>
    </submittedName>
</protein>
<organism evidence="2">
    <name type="scientific">Prunus dulcis</name>
    <name type="common">Almond</name>
    <name type="synonym">Amygdalus dulcis</name>
    <dbReference type="NCBI Taxonomy" id="3755"/>
    <lineage>
        <taxon>Eukaryota</taxon>
        <taxon>Viridiplantae</taxon>
        <taxon>Streptophyta</taxon>
        <taxon>Embryophyta</taxon>
        <taxon>Tracheophyta</taxon>
        <taxon>Spermatophyta</taxon>
        <taxon>Magnoliopsida</taxon>
        <taxon>eudicotyledons</taxon>
        <taxon>Gunneridae</taxon>
        <taxon>Pentapetalae</taxon>
        <taxon>rosids</taxon>
        <taxon>fabids</taxon>
        <taxon>Rosales</taxon>
        <taxon>Rosaceae</taxon>
        <taxon>Amygdaloideae</taxon>
        <taxon>Amygdaleae</taxon>
        <taxon>Prunus</taxon>
    </lineage>
</organism>
<name>A0A4Y1QQB4_PRUDU</name>
<feature type="region of interest" description="Disordered" evidence="1">
    <location>
        <begin position="25"/>
        <end position="48"/>
    </location>
</feature>
<dbReference type="EMBL" id="AP019297">
    <property type="protein sequence ID" value="BBG94028.1"/>
    <property type="molecule type" value="Genomic_DNA"/>
</dbReference>
<accession>A0A4Y1QQB4</accession>
<reference evidence="2" key="1">
    <citation type="journal article" date="2019" name="Science">
        <title>Mutation of a bHLH transcription factor allowed almond domestication.</title>
        <authorList>
            <person name="Sanchez-Perez R."/>
            <person name="Pavan S."/>
            <person name="Mazzeo R."/>
            <person name="Moldovan C."/>
            <person name="Aiese Cigliano R."/>
            <person name="Del Cueto J."/>
            <person name="Ricciardi F."/>
            <person name="Lotti C."/>
            <person name="Ricciardi L."/>
            <person name="Dicenta F."/>
            <person name="Lopez-Marques R.L."/>
            <person name="Lindberg Moller B."/>
        </authorList>
    </citation>
    <scope>NUCLEOTIDE SEQUENCE</scope>
</reference>
<dbReference type="AlphaFoldDB" id="A0A4Y1QQB4"/>